<keyword evidence="2" id="KW-1185">Reference proteome</keyword>
<name>A0A2T0VSY9_9RHOB</name>
<accession>A0A2T0VSY9</accession>
<protein>
    <submittedName>
        <fullName evidence="1">Uncharacterized protein</fullName>
    </submittedName>
</protein>
<sequence>MGLKRTDEFLRDARRPLKNPVPQWTCPAIVPLRLLIYAAFRSKAKGLFQPSAECFLRAL</sequence>
<organism evidence="1 2">
    <name type="scientific">Yoonia maritima</name>
    <dbReference type="NCBI Taxonomy" id="1435347"/>
    <lineage>
        <taxon>Bacteria</taxon>
        <taxon>Pseudomonadati</taxon>
        <taxon>Pseudomonadota</taxon>
        <taxon>Alphaproteobacteria</taxon>
        <taxon>Rhodobacterales</taxon>
        <taxon>Paracoccaceae</taxon>
        <taxon>Yoonia</taxon>
    </lineage>
</organism>
<dbReference type="EMBL" id="PVTP01000025">
    <property type="protein sequence ID" value="PRY73923.1"/>
    <property type="molecule type" value="Genomic_DNA"/>
</dbReference>
<dbReference type="Proteomes" id="UP000238007">
    <property type="component" value="Unassembled WGS sequence"/>
</dbReference>
<dbReference type="AlphaFoldDB" id="A0A2T0VSY9"/>
<evidence type="ECO:0000313" key="2">
    <source>
        <dbReference type="Proteomes" id="UP000238007"/>
    </source>
</evidence>
<evidence type="ECO:0000313" key="1">
    <source>
        <dbReference type="EMBL" id="PRY73923.1"/>
    </source>
</evidence>
<reference evidence="1 2" key="1">
    <citation type="submission" date="2018-03" db="EMBL/GenBank/DDBJ databases">
        <title>Genomic Encyclopedia of Archaeal and Bacterial Type Strains, Phase II (KMG-II): from individual species to whole genera.</title>
        <authorList>
            <person name="Goeker M."/>
        </authorList>
    </citation>
    <scope>NUCLEOTIDE SEQUENCE [LARGE SCALE GENOMIC DNA]</scope>
    <source>
        <strain evidence="1 2">DSM 101533</strain>
    </source>
</reference>
<proteinExistence type="predicted"/>
<gene>
    <name evidence="1" type="ORF">CLV80_1252</name>
</gene>
<comment type="caution">
    <text evidence="1">The sequence shown here is derived from an EMBL/GenBank/DDBJ whole genome shotgun (WGS) entry which is preliminary data.</text>
</comment>